<dbReference type="PANTHER" id="PTHR34303:SF3">
    <property type="entry name" value="CCHC-TYPE DOMAIN-CONTAINING PROTEIN"/>
    <property type="match status" value="1"/>
</dbReference>
<dbReference type="Proteomes" id="UP000604825">
    <property type="component" value="Unassembled WGS sequence"/>
</dbReference>
<name>A0A811QL26_9POAL</name>
<keyword evidence="4" id="KW-1185">Reference proteome</keyword>
<reference evidence="3" key="1">
    <citation type="submission" date="2020-10" db="EMBL/GenBank/DDBJ databases">
        <authorList>
            <person name="Han B."/>
            <person name="Lu T."/>
            <person name="Zhao Q."/>
            <person name="Huang X."/>
            <person name="Zhao Y."/>
        </authorList>
    </citation>
    <scope>NUCLEOTIDE SEQUENCE</scope>
</reference>
<dbReference type="PANTHER" id="PTHR34303">
    <property type="entry name" value="OS01G0890400 PROTEIN-RELATED"/>
    <property type="match status" value="1"/>
</dbReference>
<evidence type="ECO:0000313" key="4">
    <source>
        <dbReference type="Proteomes" id="UP000604825"/>
    </source>
</evidence>
<dbReference type="SUPFAM" id="SSF56219">
    <property type="entry name" value="DNase I-like"/>
    <property type="match status" value="1"/>
</dbReference>
<feature type="domain" description="Endonuclease/exonuclease/phosphatase" evidence="2">
    <location>
        <begin position="278"/>
        <end position="417"/>
    </location>
</feature>
<organism evidence="3 4">
    <name type="scientific">Miscanthus lutarioriparius</name>
    <dbReference type="NCBI Taxonomy" id="422564"/>
    <lineage>
        <taxon>Eukaryota</taxon>
        <taxon>Viridiplantae</taxon>
        <taxon>Streptophyta</taxon>
        <taxon>Embryophyta</taxon>
        <taxon>Tracheophyta</taxon>
        <taxon>Spermatophyta</taxon>
        <taxon>Magnoliopsida</taxon>
        <taxon>Liliopsida</taxon>
        <taxon>Poales</taxon>
        <taxon>Poaceae</taxon>
        <taxon>PACMAD clade</taxon>
        <taxon>Panicoideae</taxon>
        <taxon>Andropogonodae</taxon>
        <taxon>Andropogoneae</taxon>
        <taxon>Saccharinae</taxon>
        <taxon>Miscanthus</taxon>
    </lineage>
</organism>
<feature type="region of interest" description="Disordered" evidence="1">
    <location>
        <begin position="187"/>
        <end position="208"/>
    </location>
</feature>
<evidence type="ECO:0000256" key="1">
    <source>
        <dbReference type="SAM" id="MobiDB-lite"/>
    </source>
</evidence>
<feature type="region of interest" description="Disordered" evidence="1">
    <location>
        <begin position="60"/>
        <end position="105"/>
    </location>
</feature>
<comment type="caution">
    <text evidence="3">The sequence shown here is derived from an EMBL/GenBank/DDBJ whole genome shotgun (WGS) entry which is preliminary data.</text>
</comment>
<evidence type="ECO:0000259" key="2">
    <source>
        <dbReference type="Pfam" id="PF03372"/>
    </source>
</evidence>
<protein>
    <recommendedName>
        <fullName evidence="2">Endonuclease/exonuclease/phosphatase domain-containing protein</fullName>
    </recommendedName>
</protein>
<sequence length="441" mass="47844">MALGIVVEVDSDCLSGDFSSVHVVFARNRPDRLPDDLHIANSNGLGTTFQIDKIKHWRHEDQTDTDGRLRPYFPSNRGARGGPPLPRGPPPPCGPANGPPGDAAPQPFGPACLSVQDLPLPFVEIRCLLGFDTFYYDVIRAYPLAPLPHFPFILPSVPLALGERAPSLPLRSTPVLALLWRAELRPHHGRRPPASTSHSAGRPPLRASTRLAARDPGTFTDMTAKAVSRKALRESLAPCSNDLKKQVSSSRVLKKKNTFNALDLNRLAKAAGLDSSGRRAVAVDEKGVAVHDNIAKCHPHLACLQETKLNAVNDRCICAFLPSNLDAYHVTPAYGSRGGLLTVWCSALFSMTAHSSLDYTNTVFLRSTTSDLRLAVTNVYGPSDHSFTDLFLVELATIAASISDPWLLIGDFNLTRSQTNKNTSSFNSNLAAQFNHAIDAL</sequence>
<feature type="compositionally biased region" description="Pro residues" evidence="1">
    <location>
        <begin position="83"/>
        <end position="98"/>
    </location>
</feature>
<accession>A0A811QL26</accession>
<feature type="compositionally biased region" description="Basic and acidic residues" evidence="1">
    <location>
        <begin position="60"/>
        <end position="69"/>
    </location>
</feature>
<evidence type="ECO:0000313" key="3">
    <source>
        <dbReference type="EMBL" id="CAD6259712.1"/>
    </source>
</evidence>
<proteinExistence type="predicted"/>
<gene>
    <name evidence="3" type="ORF">NCGR_LOCUS43149</name>
</gene>
<dbReference type="AlphaFoldDB" id="A0A811QL26"/>
<dbReference type="EMBL" id="CAJGYO010000011">
    <property type="protein sequence ID" value="CAD6259712.1"/>
    <property type="molecule type" value="Genomic_DNA"/>
</dbReference>
<dbReference type="Gene3D" id="3.60.10.10">
    <property type="entry name" value="Endonuclease/exonuclease/phosphatase"/>
    <property type="match status" value="1"/>
</dbReference>
<dbReference type="GO" id="GO:0003824">
    <property type="term" value="F:catalytic activity"/>
    <property type="evidence" value="ECO:0007669"/>
    <property type="project" value="InterPro"/>
</dbReference>
<dbReference type="Pfam" id="PF03372">
    <property type="entry name" value="Exo_endo_phos"/>
    <property type="match status" value="1"/>
</dbReference>
<dbReference type="InterPro" id="IPR005135">
    <property type="entry name" value="Endo/exonuclease/phosphatase"/>
</dbReference>
<dbReference type="OrthoDB" id="689641at2759"/>
<dbReference type="InterPro" id="IPR036691">
    <property type="entry name" value="Endo/exonu/phosph_ase_sf"/>
</dbReference>